<protein>
    <submittedName>
        <fullName evidence="2">Uncharacterized protein</fullName>
    </submittedName>
</protein>
<feature type="region of interest" description="Disordered" evidence="1">
    <location>
        <begin position="1"/>
        <end position="52"/>
    </location>
</feature>
<feature type="compositionally biased region" description="Polar residues" evidence="1">
    <location>
        <begin position="408"/>
        <end position="431"/>
    </location>
</feature>
<accession>A0AAW1PT82</accession>
<feature type="compositionally biased region" description="Low complexity" evidence="1">
    <location>
        <begin position="18"/>
        <end position="29"/>
    </location>
</feature>
<evidence type="ECO:0000313" key="2">
    <source>
        <dbReference type="EMBL" id="KAK9812940.1"/>
    </source>
</evidence>
<dbReference type="Proteomes" id="UP001489004">
    <property type="component" value="Unassembled WGS sequence"/>
</dbReference>
<proteinExistence type="predicted"/>
<name>A0AAW1PT82_9CHLO</name>
<organism evidence="2 3">
    <name type="scientific">[Myrmecia] bisecta</name>
    <dbReference type="NCBI Taxonomy" id="41462"/>
    <lineage>
        <taxon>Eukaryota</taxon>
        <taxon>Viridiplantae</taxon>
        <taxon>Chlorophyta</taxon>
        <taxon>core chlorophytes</taxon>
        <taxon>Trebouxiophyceae</taxon>
        <taxon>Trebouxiales</taxon>
        <taxon>Trebouxiaceae</taxon>
        <taxon>Myrmecia</taxon>
    </lineage>
</organism>
<comment type="caution">
    <text evidence="2">The sequence shown here is derived from an EMBL/GenBank/DDBJ whole genome shotgun (WGS) entry which is preliminary data.</text>
</comment>
<feature type="region of interest" description="Disordered" evidence="1">
    <location>
        <begin position="184"/>
        <end position="217"/>
    </location>
</feature>
<sequence length="469" mass="50587">MPNRSGRPSRSHTGPLPRRSNLSSSGSGRQRSRGDSAYNRPTGGDFYYQRPHQVAGAPAPAYLHPAALNEQEYIDYHDALASGGEELQGLLASYGDRPAARLQLSAALGDRPAPRMQLSATMPAGYAGEEPQAPRPPPRHVHGPYTPADSPVDSPPAWYANAGLTPWQQAGLALQRLEQRDRQHPLPLDDDMPDLLSDSMSGEDEGGDEDYGEDDDGDYEAYDASEAGFRANLARGLPPVLARRIQGMHASSLGDLADEFDGEGDMYSEGGSPIMGDFVRYSIGPGHDLSSIPMPIRRQIAEALQEEREAALADGLPTGFSPYMRHHDEDEEDSYYYSASLECGSDDEPTAKARQLQPSDVLNGLKKSKLKHVHRLMSKSFLADLLRQLQVDEHAPCIQLVTRALQGRSTSQSNFDESSGSVEWASGSQIPSAKHHPRPAGGSGAKDVLAAAARAADKAQQGALLSTEC</sequence>
<dbReference type="EMBL" id="JALJOR010000008">
    <property type="protein sequence ID" value="KAK9812940.1"/>
    <property type="molecule type" value="Genomic_DNA"/>
</dbReference>
<keyword evidence="3" id="KW-1185">Reference proteome</keyword>
<feature type="region of interest" description="Disordered" evidence="1">
    <location>
        <begin position="408"/>
        <end position="452"/>
    </location>
</feature>
<feature type="compositionally biased region" description="Polar residues" evidence="1">
    <location>
        <begin position="1"/>
        <end position="12"/>
    </location>
</feature>
<evidence type="ECO:0000313" key="3">
    <source>
        <dbReference type="Proteomes" id="UP001489004"/>
    </source>
</evidence>
<feature type="region of interest" description="Disordered" evidence="1">
    <location>
        <begin position="125"/>
        <end position="161"/>
    </location>
</feature>
<feature type="compositionally biased region" description="Acidic residues" evidence="1">
    <location>
        <begin position="201"/>
        <end position="217"/>
    </location>
</feature>
<reference evidence="2 3" key="1">
    <citation type="journal article" date="2024" name="Nat. Commun.">
        <title>Phylogenomics reveals the evolutionary origins of lichenization in chlorophyte algae.</title>
        <authorList>
            <person name="Puginier C."/>
            <person name="Libourel C."/>
            <person name="Otte J."/>
            <person name="Skaloud P."/>
            <person name="Haon M."/>
            <person name="Grisel S."/>
            <person name="Petersen M."/>
            <person name="Berrin J.G."/>
            <person name="Delaux P.M."/>
            <person name="Dal Grande F."/>
            <person name="Keller J."/>
        </authorList>
    </citation>
    <scope>NUCLEOTIDE SEQUENCE [LARGE SCALE GENOMIC DNA]</scope>
    <source>
        <strain evidence="2 3">SAG 2043</strain>
    </source>
</reference>
<evidence type="ECO:0000256" key="1">
    <source>
        <dbReference type="SAM" id="MobiDB-lite"/>
    </source>
</evidence>
<dbReference type="AlphaFoldDB" id="A0AAW1PT82"/>
<gene>
    <name evidence="2" type="ORF">WJX72_006099</name>
</gene>